<evidence type="ECO:0000313" key="2">
    <source>
        <dbReference type="Proteomes" id="UP000245762"/>
    </source>
</evidence>
<dbReference type="Gene3D" id="2.30.110.10">
    <property type="entry name" value="Electron Transport, Fmn-binding Protein, Chain A"/>
    <property type="match status" value="1"/>
</dbReference>
<dbReference type="InterPro" id="IPR012349">
    <property type="entry name" value="Split_barrel_FMN-bd"/>
</dbReference>
<dbReference type="SUPFAM" id="SSF50475">
    <property type="entry name" value="FMN-binding split barrel"/>
    <property type="match status" value="1"/>
</dbReference>
<protein>
    <submittedName>
        <fullName evidence="1">Flavin mononucleotide-binding protein</fullName>
    </submittedName>
</protein>
<dbReference type="EMBL" id="QGEG01000006">
    <property type="protein sequence ID" value="PWL37357.1"/>
    <property type="molecule type" value="Genomic_DNA"/>
</dbReference>
<dbReference type="OrthoDB" id="9794935at2"/>
<accession>A0A316KT04</accession>
<reference evidence="1 2" key="1">
    <citation type="submission" date="2018-05" db="EMBL/GenBank/DDBJ databases">
        <title>Complete genome sequence of Flagellimonas aquimarina ECD12 isolated from seaweed Ecklonia cava.</title>
        <authorList>
            <person name="Choi S."/>
            <person name="Seong C."/>
        </authorList>
    </citation>
    <scope>NUCLEOTIDE SEQUENCE [LARGE SCALE GENOMIC DNA]</scope>
    <source>
        <strain evidence="1 2">ECD12</strain>
    </source>
</reference>
<evidence type="ECO:0000313" key="1">
    <source>
        <dbReference type="EMBL" id="PWL37357.1"/>
    </source>
</evidence>
<name>A0A316KT04_9FLAO</name>
<organism evidence="1 2">
    <name type="scientific">Flagellimonas aquimarina</name>
    <dbReference type="NCBI Taxonomy" id="2201895"/>
    <lineage>
        <taxon>Bacteria</taxon>
        <taxon>Pseudomonadati</taxon>
        <taxon>Bacteroidota</taxon>
        <taxon>Flavobacteriia</taxon>
        <taxon>Flavobacteriales</taxon>
        <taxon>Flavobacteriaceae</taxon>
        <taxon>Flagellimonas</taxon>
    </lineage>
</organism>
<dbReference type="Proteomes" id="UP000245762">
    <property type="component" value="Unassembled WGS sequence"/>
</dbReference>
<dbReference type="RefSeq" id="WP_109665624.1">
    <property type="nucleotide sequence ID" value="NZ_QGEG01000006.1"/>
</dbReference>
<gene>
    <name evidence="1" type="ORF">DKG77_16440</name>
</gene>
<sequence length="157" mass="18032">MKEAIKNLKISDCLQLLNENYIGRLGFISHSSPHITPITYFHDAEEKSILSYSTEGHKINAMRKFPSVSLQVDEINTIQNWKSVLIHGRFEELQGSTAKKYLRKFSNGVQETIAKKIGESPKFISDFSSRLSERKLPVVYRVNINDISGKYREPEQN</sequence>
<proteinExistence type="predicted"/>
<dbReference type="InterPro" id="IPR024747">
    <property type="entry name" value="Pyridox_Oxase-rel"/>
</dbReference>
<comment type="caution">
    <text evidence="1">The sequence shown here is derived from an EMBL/GenBank/DDBJ whole genome shotgun (WGS) entry which is preliminary data.</text>
</comment>
<dbReference type="AlphaFoldDB" id="A0A316KT04"/>
<dbReference type="Pfam" id="PF12900">
    <property type="entry name" value="Pyridox_ox_2"/>
    <property type="match status" value="1"/>
</dbReference>
<keyword evidence="2" id="KW-1185">Reference proteome</keyword>